<keyword evidence="2" id="KW-1185">Reference proteome</keyword>
<organism evidence="1 2">
    <name type="scientific">Parolsenella catena</name>
    <dbReference type="NCBI Taxonomy" id="2003188"/>
    <lineage>
        <taxon>Bacteria</taxon>
        <taxon>Bacillati</taxon>
        <taxon>Actinomycetota</taxon>
        <taxon>Coriobacteriia</taxon>
        <taxon>Coriobacteriales</taxon>
        <taxon>Atopobiaceae</taxon>
        <taxon>Parolsenella</taxon>
    </lineage>
</organism>
<name>A0A3G9JWI2_9ACTN</name>
<dbReference type="Proteomes" id="UP000273154">
    <property type="component" value="Chromosome"/>
</dbReference>
<reference evidence="2" key="1">
    <citation type="submission" date="2018-11" db="EMBL/GenBank/DDBJ databases">
        <title>Comparative genomics of Parolsenella catena and Libanicoccus massiliensis: Reclassification of Libanicoccus massiliensis as Parolsenella massiliensis comb. nov.</title>
        <authorList>
            <person name="Sakamoto M."/>
            <person name="Ikeyama N."/>
            <person name="Murakami T."/>
            <person name="Mori H."/>
            <person name="Yuki M."/>
            <person name="Ohkuma M."/>
        </authorList>
    </citation>
    <scope>NUCLEOTIDE SEQUENCE [LARGE SCALE GENOMIC DNA]</scope>
    <source>
        <strain evidence="2">JCM 31932</strain>
    </source>
</reference>
<proteinExistence type="predicted"/>
<evidence type="ECO:0000313" key="1">
    <source>
        <dbReference type="EMBL" id="BBH49778.1"/>
    </source>
</evidence>
<accession>A0A3G9JWI2</accession>
<dbReference type="KEGG" id="pcat:Pcatena_03650"/>
<gene>
    <name evidence="1" type="ORF">Pcatena_03650</name>
</gene>
<evidence type="ECO:0000313" key="2">
    <source>
        <dbReference type="Proteomes" id="UP000273154"/>
    </source>
</evidence>
<sequence length="146" mass="16219">MALLGAHGEERMDSNARMGEAIRAANEALEHLGRAADLLDDASRWGVVDMLGGNMVTTLLKHRKVDDAQDEVNAAKRALQLFVGRIEGIDGVGLNVELGGVLQFFDIFCDNIINDLFAQRRIKESQRRVDEAIAEVTRVRDQLCRM</sequence>
<dbReference type="AlphaFoldDB" id="A0A3G9JWI2"/>
<dbReference type="EMBL" id="AP019367">
    <property type="protein sequence ID" value="BBH49778.1"/>
    <property type="molecule type" value="Genomic_DNA"/>
</dbReference>
<protein>
    <submittedName>
        <fullName evidence="1">Uncharacterized protein</fullName>
    </submittedName>
</protein>